<evidence type="ECO:0000256" key="10">
    <source>
        <dbReference type="SAM" id="Coils"/>
    </source>
</evidence>
<feature type="compositionally biased region" description="Basic and acidic residues" evidence="11">
    <location>
        <begin position="181"/>
        <end position="198"/>
    </location>
</feature>
<evidence type="ECO:0000256" key="6">
    <source>
        <dbReference type="ARBA" id="ARBA00022838"/>
    </source>
</evidence>
<feature type="region of interest" description="Disordered" evidence="11">
    <location>
        <begin position="1"/>
        <end position="41"/>
    </location>
</feature>
<feature type="compositionally biased region" description="Pro residues" evidence="11">
    <location>
        <begin position="167"/>
        <end position="180"/>
    </location>
</feature>
<dbReference type="PANTHER" id="PTHR15459">
    <property type="entry name" value="POLYAMINE-MODULATED FACTOR 1"/>
    <property type="match status" value="1"/>
</dbReference>
<dbReference type="AlphaFoldDB" id="A0A7C8J2C1"/>
<dbReference type="GO" id="GO:0000444">
    <property type="term" value="C:MIS12/MIND type complex"/>
    <property type="evidence" value="ECO:0007669"/>
    <property type="project" value="InterPro"/>
</dbReference>
<evidence type="ECO:0000256" key="1">
    <source>
        <dbReference type="ARBA" id="ARBA00004123"/>
    </source>
</evidence>
<feature type="compositionally biased region" description="Polar residues" evidence="11">
    <location>
        <begin position="1"/>
        <end position="10"/>
    </location>
</feature>
<gene>
    <name evidence="12" type="ORF">TWF102_000524</name>
</gene>
<comment type="caution">
    <text evidence="12">The sequence shown here is derived from an EMBL/GenBank/DDBJ whole genome shotgun (WGS) entry which is preliminary data.</text>
</comment>
<feature type="region of interest" description="Disordered" evidence="11">
    <location>
        <begin position="163"/>
        <end position="226"/>
    </location>
</feature>
<sequence length="317" mass="35224">MIDTPLTMTRTTRRSVDKDRTKAEEMPPPPPPPPPLSATAATAATVVAAPQAKPSTKPIPEVSEAPITVHKRIRAPLLDKVFEKSLKASLSGITPEAWNKCFPTPTVRRPEQMKEVRKKFCEIYELNVRKNFQDMISSRKLLASLDNLDILISEAQTRKARFLEENPQPPLPMDPPPKPTPVDKENGTDKPQLEEKSAEASSTEAGVKKPEEGEGKVAGEEANKSGVPLPLPIHNFTPEDLYMSHLHPILKLQSARLESLKQAQQSSIDTLIKRREEQQAEMKQLIATLEKRLGAVDEAAQGVKEILEMDADEEMME</sequence>
<comment type="subcellular location">
    <subcellularLocation>
        <location evidence="2">Chromosome</location>
        <location evidence="2">Centromere</location>
        <location evidence="2">Kinetochore</location>
    </subcellularLocation>
    <subcellularLocation>
        <location evidence="1">Nucleus</location>
    </subcellularLocation>
</comment>
<reference evidence="12 13" key="1">
    <citation type="submission" date="2019-06" db="EMBL/GenBank/DDBJ databases">
        <authorList>
            <person name="Palmer J.M."/>
        </authorList>
    </citation>
    <scope>NUCLEOTIDE SEQUENCE [LARGE SCALE GENOMIC DNA]</scope>
    <source>
        <strain evidence="12 13">TWF102</strain>
    </source>
</reference>
<keyword evidence="6" id="KW-0995">Kinetochore</keyword>
<dbReference type="GO" id="GO:0051301">
    <property type="term" value="P:cell division"/>
    <property type="evidence" value="ECO:0007669"/>
    <property type="project" value="UniProtKB-KW"/>
</dbReference>
<evidence type="ECO:0000256" key="9">
    <source>
        <dbReference type="ARBA" id="ARBA00023328"/>
    </source>
</evidence>
<dbReference type="PANTHER" id="PTHR15459:SF3">
    <property type="entry name" value="POLYAMINE-MODULATED FACTOR 1"/>
    <property type="match status" value="1"/>
</dbReference>
<dbReference type="Proteomes" id="UP000475325">
    <property type="component" value="Unassembled WGS sequence"/>
</dbReference>
<name>A0A7C8J2C1_ORBOL</name>
<evidence type="ECO:0000256" key="8">
    <source>
        <dbReference type="ARBA" id="ARBA00023306"/>
    </source>
</evidence>
<feature type="compositionally biased region" description="Basic and acidic residues" evidence="11">
    <location>
        <begin position="14"/>
        <end position="25"/>
    </location>
</feature>
<keyword evidence="3" id="KW-0158">Chromosome</keyword>
<keyword evidence="7" id="KW-0539">Nucleus</keyword>
<dbReference type="Pfam" id="PF03980">
    <property type="entry name" value="Nnf1"/>
    <property type="match status" value="1"/>
</dbReference>
<keyword evidence="10" id="KW-0175">Coiled coil</keyword>
<evidence type="ECO:0000313" key="12">
    <source>
        <dbReference type="EMBL" id="KAF3083951.1"/>
    </source>
</evidence>
<keyword evidence="4" id="KW-0132">Cell division</keyword>
<dbReference type="GO" id="GO:0005634">
    <property type="term" value="C:nucleus"/>
    <property type="evidence" value="ECO:0007669"/>
    <property type="project" value="UniProtKB-SubCell"/>
</dbReference>
<feature type="compositionally biased region" description="Pro residues" evidence="11">
    <location>
        <begin position="26"/>
        <end position="36"/>
    </location>
</feature>
<protein>
    <submittedName>
        <fullName evidence="12">Uncharacterized protein</fullName>
    </submittedName>
</protein>
<feature type="coiled-coil region" evidence="10">
    <location>
        <begin position="261"/>
        <end position="292"/>
    </location>
</feature>
<organism evidence="12 13">
    <name type="scientific">Orbilia oligospora</name>
    <name type="common">Nematode-trapping fungus</name>
    <name type="synonym">Arthrobotrys oligospora</name>
    <dbReference type="NCBI Taxonomy" id="2813651"/>
    <lineage>
        <taxon>Eukaryota</taxon>
        <taxon>Fungi</taxon>
        <taxon>Dikarya</taxon>
        <taxon>Ascomycota</taxon>
        <taxon>Pezizomycotina</taxon>
        <taxon>Orbiliomycetes</taxon>
        <taxon>Orbiliales</taxon>
        <taxon>Orbiliaceae</taxon>
        <taxon>Orbilia</taxon>
    </lineage>
</organism>
<feature type="compositionally biased region" description="Basic and acidic residues" evidence="11">
    <location>
        <begin position="206"/>
        <end position="223"/>
    </location>
</feature>
<evidence type="ECO:0000256" key="3">
    <source>
        <dbReference type="ARBA" id="ARBA00022454"/>
    </source>
</evidence>
<accession>A0A7C8J2C1</accession>
<keyword evidence="9" id="KW-0137">Centromere</keyword>
<keyword evidence="8" id="KW-0131">Cell cycle</keyword>
<evidence type="ECO:0000313" key="13">
    <source>
        <dbReference type="Proteomes" id="UP000475325"/>
    </source>
</evidence>
<dbReference type="InterPro" id="IPR007128">
    <property type="entry name" value="PMF1/Nnf1"/>
</dbReference>
<evidence type="ECO:0000256" key="7">
    <source>
        <dbReference type="ARBA" id="ARBA00023242"/>
    </source>
</evidence>
<dbReference type="EMBL" id="WIQW01000102">
    <property type="protein sequence ID" value="KAF3083951.1"/>
    <property type="molecule type" value="Genomic_DNA"/>
</dbReference>
<dbReference type="GO" id="GO:0007059">
    <property type="term" value="P:chromosome segregation"/>
    <property type="evidence" value="ECO:0007669"/>
    <property type="project" value="TreeGrafter"/>
</dbReference>
<evidence type="ECO:0000256" key="11">
    <source>
        <dbReference type="SAM" id="MobiDB-lite"/>
    </source>
</evidence>
<evidence type="ECO:0000256" key="5">
    <source>
        <dbReference type="ARBA" id="ARBA00022776"/>
    </source>
</evidence>
<proteinExistence type="predicted"/>
<evidence type="ECO:0000256" key="2">
    <source>
        <dbReference type="ARBA" id="ARBA00004629"/>
    </source>
</evidence>
<evidence type="ECO:0000256" key="4">
    <source>
        <dbReference type="ARBA" id="ARBA00022618"/>
    </source>
</evidence>
<keyword evidence="5" id="KW-0498">Mitosis</keyword>